<evidence type="ECO:0000256" key="1">
    <source>
        <dbReference type="SAM" id="MobiDB-lite"/>
    </source>
</evidence>
<evidence type="ECO:0008006" key="4">
    <source>
        <dbReference type="Google" id="ProtNLM"/>
    </source>
</evidence>
<comment type="caution">
    <text evidence="2">The sequence shown here is derived from an EMBL/GenBank/DDBJ whole genome shotgun (WGS) entry which is preliminary data.</text>
</comment>
<reference evidence="2 3" key="1">
    <citation type="submission" date="2018-09" db="EMBL/GenBank/DDBJ databases">
        <title>Genomic Encyclopedia of Archaeal and Bacterial Type Strains, Phase II (KMG-II): from individual species to whole genera.</title>
        <authorList>
            <person name="Goeker M."/>
        </authorList>
    </citation>
    <scope>NUCLEOTIDE SEQUENCE [LARGE SCALE GENOMIC DNA]</scope>
    <source>
        <strain evidence="2 3">DSM 17008</strain>
    </source>
</reference>
<dbReference type="Proteomes" id="UP000285120">
    <property type="component" value="Unassembled WGS sequence"/>
</dbReference>
<sequence>MFTGFNVEIERERNYSDYIDRGKEIFAEQRKDIINQLNYYTDSEGIIDGEQLQKNWFPDIKADIFLSHSHKDEPIALGLAGWLHKEMGLTAFIDSQVWGYAGDLLREIDKKYCKIEGSDNYDYNKRNFSTSHVHIMLSTALTKMMDNTECLFFLNTSNSISNAKEVIKHETESSWIYHEIAMMDLIRKKSPEEHREGREGLQKSAEKRSEESDQLRIKYSLNLNDLPRLKDFTLLIVAFKAKVNNEHGLDALYKYSNIETS</sequence>
<keyword evidence="3" id="KW-1185">Reference proteome</keyword>
<dbReference type="AlphaFoldDB" id="A0A419V0G3"/>
<dbReference type="RefSeq" id="WP_120193922.1">
    <property type="nucleotide sequence ID" value="NZ_RAPK01000010.1"/>
</dbReference>
<protein>
    <recommendedName>
        <fullName evidence="4">TIR domain-containing protein</fullName>
    </recommendedName>
</protein>
<proteinExistence type="predicted"/>
<dbReference type="OrthoDB" id="6971689at2"/>
<organism evidence="2 3">
    <name type="scientific">Sinobaca qinghaiensis</name>
    <dbReference type="NCBI Taxonomy" id="342944"/>
    <lineage>
        <taxon>Bacteria</taxon>
        <taxon>Bacillati</taxon>
        <taxon>Bacillota</taxon>
        <taxon>Bacilli</taxon>
        <taxon>Bacillales</taxon>
        <taxon>Sporolactobacillaceae</taxon>
        <taxon>Sinobaca</taxon>
    </lineage>
</organism>
<accession>A0A419V0G3</accession>
<evidence type="ECO:0000313" key="2">
    <source>
        <dbReference type="EMBL" id="RKD71389.1"/>
    </source>
</evidence>
<dbReference type="EMBL" id="RAPK01000010">
    <property type="protein sequence ID" value="RKD71389.1"/>
    <property type="molecule type" value="Genomic_DNA"/>
</dbReference>
<feature type="region of interest" description="Disordered" evidence="1">
    <location>
        <begin position="189"/>
        <end position="209"/>
    </location>
</feature>
<name>A0A419V0G3_9BACL</name>
<evidence type="ECO:0000313" key="3">
    <source>
        <dbReference type="Proteomes" id="UP000285120"/>
    </source>
</evidence>
<gene>
    <name evidence="2" type="ORF">ATL39_2786</name>
</gene>